<feature type="transmembrane region" description="Helical" evidence="7">
    <location>
        <begin position="128"/>
        <end position="147"/>
    </location>
</feature>
<organism evidence="9 10">
    <name type="scientific">Microbacterium murale</name>
    <dbReference type="NCBI Taxonomy" id="1081040"/>
    <lineage>
        <taxon>Bacteria</taxon>
        <taxon>Bacillati</taxon>
        <taxon>Actinomycetota</taxon>
        <taxon>Actinomycetes</taxon>
        <taxon>Micrococcales</taxon>
        <taxon>Microbacteriaceae</taxon>
        <taxon>Microbacterium</taxon>
    </lineage>
</organism>
<accession>A0ABQ1RZT9</accession>
<name>A0ABQ1RZT9_9MICO</name>
<keyword evidence="10" id="KW-1185">Reference proteome</keyword>
<dbReference type="SUPFAM" id="SSF103481">
    <property type="entry name" value="Multidrug resistance efflux transporter EmrE"/>
    <property type="match status" value="2"/>
</dbReference>
<dbReference type="Pfam" id="PF00892">
    <property type="entry name" value="EamA"/>
    <property type="match status" value="2"/>
</dbReference>
<feature type="domain" description="EamA" evidence="8">
    <location>
        <begin position="154"/>
        <end position="288"/>
    </location>
</feature>
<evidence type="ECO:0000256" key="2">
    <source>
        <dbReference type="ARBA" id="ARBA00007362"/>
    </source>
</evidence>
<feature type="region of interest" description="Disordered" evidence="6">
    <location>
        <begin position="301"/>
        <end position="324"/>
    </location>
</feature>
<evidence type="ECO:0000313" key="10">
    <source>
        <dbReference type="Proteomes" id="UP000629365"/>
    </source>
</evidence>
<evidence type="ECO:0000256" key="5">
    <source>
        <dbReference type="ARBA" id="ARBA00023136"/>
    </source>
</evidence>
<feature type="transmembrane region" description="Helical" evidence="7">
    <location>
        <begin position="12"/>
        <end position="33"/>
    </location>
</feature>
<dbReference type="InterPro" id="IPR000620">
    <property type="entry name" value="EamA_dom"/>
</dbReference>
<feature type="transmembrane region" description="Helical" evidence="7">
    <location>
        <begin position="153"/>
        <end position="173"/>
    </location>
</feature>
<feature type="domain" description="EamA" evidence="8">
    <location>
        <begin position="17"/>
        <end position="144"/>
    </location>
</feature>
<feature type="transmembrane region" description="Helical" evidence="7">
    <location>
        <begin position="216"/>
        <end position="236"/>
    </location>
</feature>
<reference evidence="10" key="1">
    <citation type="journal article" date="2019" name="Int. J. Syst. Evol. Microbiol.">
        <title>The Global Catalogue of Microorganisms (GCM) 10K type strain sequencing project: providing services to taxonomists for standard genome sequencing and annotation.</title>
        <authorList>
            <consortium name="The Broad Institute Genomics Platform"/>
            <consortium name="The Broad Institute Genome Sequencing Center for Infectious Disease"/>
            <person name="Wu L."/>
            <person name="Ma J."/>
        </authorList>
    </citation>
    <scope>NUCLEOTIDE SEQUENCE [LARGE SCALE GENOMIC DNA]</scope>
    <source>
        <strain evidence="10">CCM 7640</strain>
    </source>
</reference>
<sequence length="324" mass="34592">MESNPRRALRLWNLARWPLIAAIGPIAFGSTYWVTREFLPADSPLWGSAIRALPAGLVLLLVVRRLPRGMWWWRSVVLGTLNMGLFFCLVYVAAQLLPSSVAASVTSVAPLMIAAFAWLILRERPTARVLLGAVVGAAGVLLIVGTATGRLDIWGIAASLASMVMSALGAILMKRWNDGTPVLTITAWQLLVGGIELTVVAVLVEGAPPSVTPTEFAAFAYISLIATALGFFCWFSGFRHLPAGVVGVIGLLNPVTGVALGVLISGETLGPFQLLGIGLVLGSILLVNVRRRATGFSVPVRLRSDRSPTPSSSDRDRRVRRPSP</sequence>
<dbReference type="InterPro" id="IPR037185">
    <property type="entry name" value="EmrE-like"/>
</dbReference>
<evidence type="ECO:0000256" key="6">
    <source>
        <dbReference type="SAM" id="MobiDB-lite"/>
    </source>
</evidence>
<protein>
    <submittedName>
        <fullName evidence="9">ABC transporter permease</fullName>
    </submittedName>
</protein>
<keyword evidence="5 7" id="KW-0472">Membrane</keyword>
<feature type="transmembrane region" description="Helical" evidence="7">
    <location>
        <begin position="243"/>
        <end position="264"/>
    </location>
</feature>
<feature type="transmembrane region" description="Helical" evidence="7">
    <location>
        <begin position="75"/>
        <end position="94"/>
    </location>
</feature>
<dbReference type="InterPro" id="IPR050638">
    <property type="entry name" value="AA-Vitamin_Transporters"/>
</dbReference>
<dbReference type="Gene3D" id="1.10.3730.20">
    <property type="match status" value="2"/>
</dbReference>
<dbReference type="RefSeq" id="WP_188437802.1">
    <property type="nucleotide sequence ID" value="NZ_BMCM01000006.1"/>
</dbReference>
<evidence type="ECO:0000259" key="8">
    <source>
        <dbReference type="Pfam" id="PF00892"/>
    </source>
</evidence>
<keyword evidence="4 7" id="KW-1133">Transmembrane helix</keyword>
<keyword evidence="3 7" id="KW-0812">Transmembrane</keyword>
<evidence type="ECO:0000256" key="1">
    <source>
        <dbReference type="ARBA" id="ARBA00004141"/>
    </source>
</evidence>
<dbReference type="PANTHER" id="PTHR32322">
    <property type="entry name" value="INNER MEMBRANE TRANSPORTER"/>
    <property type="match status" value="1"/>
</dbReference>
<comment type="similarity">
    <text evidence="2">Belongs to the EamA transporter family.</text>
</comment>
<evidence type="ECO:0000256" key="7">
    <source>
        <dbReference type="SAM" id="Phobius"/>
    </source>
</evidence>
<feature type="transmembrane region" description="Helical" evidence="7">
    <location>
        <begin position="45"/>
        <end position="63"/>
    </location>
</feature>
<feature type="transmembrane region" description="Helical" evidence="7">
    <location>
        <begin position="100"/>
        <end position="121"/>
    </location>
</feature>
<gene>
    <name evidence="9" type="ORF">GCM10007269_33270</name>
</gene>
<comment type="subcellular location">
    <subcellularLocation>
        <location evidence="1">Membrane</location>
        <topology evidence="1">Multi-pass membrane protein</topology>
    </subcellularLocation>
</comment>
<feature type="transmembrane region" description="Helical" evidence="7">
    <location>
        <begin position="270"/>
        <end position="289"/>
    </location>
</feature>
<comment type="caution">
    <text evidence="9">The sequence shown here is derived from an EMBL/GenBank/DDBJ whole genome shotgun (WGS) entry which is preliminary data.</text>
</comment>
<evidence type="ECO:0000256" key="3">
    <source>
        <dbReference type="ARBA" id="ARBA00022692"/>
    </source>
</evidence>
<feature type="transmembrane region" description="Helical" evidence="7">
    <location>
        <begin position="185"/>
        <end position="204"/>
    </location>
</feature>
<dbReference type="Proteomes" id="UP000629365">
    <property type="component" value="Unassembled WGS sequence"/>
</dbReference>
<proteinExistence type="inferred from homology"/>
<dbReference type="PANTHER" id="PTHR32322:SF2">
    <property type="entry name" value="EAMA DOMAIN-CONTAINING PROTEIN"/>
    <property type="match status" value="1"/>
</dbReference>
<dbReference type="EMBL" id="BMCM01000006">
    <property type="protein sequence ID" value="GGD87862.1"/>
    <property type="molecule type" value="Genomic_DNA"/>
</dbReference>
<evidence type="ECO:0000256" key="4">
    <source>
        <dbReference type="ARBA" id="ARBA00022989"/>
    </source>
</evidence>
<evidence type="ECO:0000313" key="9">
    <source>
        <dbReference type="EMBL" id="GGD87862.1"/>
    </source>
</evidence>